<evidence type="ECO:0000313" key="2">
    <source>
        <dbReference type="EMBL" id="OHA21551.1"/>
    </source>
</evidence>
<dbReference type="Gene3D" id="3.90.1200.10">
    <property type="match status" value="1"/>
</dbReference>
<dbReference type="InterPro" id="IPR051678">
    <property type="entry name" value="AGP_Transferase"/>
</dbReference>
<name>A0A1G2MET1_9BACT</name>
<dbReference type="Proteomes" id="UP000178121">
    <property type="component" value="Unassembled WGS sequence"/>
</dbReference>
<gene>
    <name evidence="2" type="ORF">A2849_03975</name>
</gene>
<sequence length="311" mass="35892">MKEWSNENPAVEQQSVRRVVEDNSVENLREVIGQELPDLIVHDAHPIGEGADNTTIEVNREYVFRFPRKGREHRHSFEEENKVLKALRGKTTTRLPEIEFEGKTYQWSGYKKIPGVQLKDVKEELTDTQREQLAKDAALFLFELHNALPISEAAEFGLKRPRGGPSREKLSDIRQLVNREFPDEEMREFLLSSIDRYEHMLGEASPPQGLLHGDFHPGNIVVNPDTNRLNGVIDFGEVAIGDVYVDFAYQFARDKDFAKAMMEEYSRLSGVEFSEDKMKVYGVMRILTHWHGDPKRVVRAKQWLEKLAVMV</sequence>
<comment type="caution">
    <text evidence="2">The sequence shown here is derived from an EMBL/GenBank/DDBJ whole genome shotgun (WGS) entry which is preliminary data.</text>
</comment>
<dbReference type="EMBL" id="MHRI01000007">
    <property type="protein sequence ID" value="OHA21551.1"/>
    <property type="molecule type" value="Genomic_DNA"/>
</dbReference>
<evidence type="ECO:0000313" key="3">
    <source>
        <dbReference type="Proteomes" id="UP000178121"/>
    </source>
</evidence>
<dbReference type="Gene3D" id="3.30.200.20">
    <property type="entry name" value="Phosphorylase Kinase, domain 1"/>
    <property type="match status" value="1"/>
</dbReference>
<dbReference type="SUPFAM" id="SSF56112">
    <property type="entry name" value="Protein kinase-like (PK-like)"/>
    <property type="match status" value="1"/>
</dbReference>
<dbReference type="InterPro" id="IPR002575">
    <property type="entry name" value="Aminoglycoside_PTrfase"/>
</dbReference>
<proteinExistence type="predicted"/>
<dbReference type="AlphaFoldDB" id="A0A1G2MET1"/>
<dbReference type="PANTHER" id="PTHR21310">
    <property type="entry name" value="AMINOGLYCOSIDE PHOSPHOTRANSFERASE-RELATED-RELATED"/>
    <property type="match status" value="1"/>
</dbReference>
<feature type="domain" description="Aminoglycoside phosphotransferase" evidence="1">
    <location>
        <begin position="44"/>
        <end position="276"/>
    </location>
</feature>
<dbReference type="Pfam" id="PF01636">
    <property type="entry name" value="APH"/>
    <property type="match status" value="1"/>
</dbReference>
<organism evidence="2 3">
    <name type="scientific">Candidatus Taylorbacteria bacterium RIFCSPHIGHO2_01_FULL_51_15</name>
    <dbReference type="NCBI Taxonomy" id="1802304"/>
    <lineage>
        <taxon>Bacteria</taxon>
        <taxon>Candidatus Tayloriibacteriota</taxon>
    </lineage>
</organism>
<reference evidence="2 3" key="1">
    <citation type="journal article" date="2016" name="Nat. Commun.">
        <title>Thousands of microbial genomes shed light on interconnected biogeochemical processes in an aquifer system.</title>
        <authorList>
            <person name="Anantharaman K."/>
            <person name="Brown C.T."/>
            <person name="Hug L.A."/>
            <person name="Sharon I."/>
            <person name="Castelle C.J."/>
            <person name="Probst A.J."/>
            <person name="Thomas B.C."/>
            <person name="Singh A."/>
            <person name="Wilkins M.J."/>
            <person name="Karaoz U."/>
            <person name="Brodie E.L."/>
            <person name="Williams K.H."/>
            <person name="Hubbard S.S."/>
            <person name="Banfield J.F."/>
        </authorList>
    </citation>
    <scope>NUCLEOTIDE SEQUENCE [LARGE SCALE GENOMIC DNA]</scope>
</reference>
<evidence type="ECO:0000259" key="1">
    <source>
        <dbReference type="Pfam" id="PF01636"/>
    </source>
</evidence>
<accession>A0A1G2MET1</accession>
<protein>
    <recommendedName>
        <fullName evidence="1">Aminoglycoside phosphotransferase domain-containing protein</fullName>
    </recommendedName>
</protein>
<dbReference type="InterPro" id="IPR011009">
    <property type="entry name" value="Kinase-like_dom_sf"/>
</dbReference>